<name>A0A4C1XAE2_EUMVA</name>
<comment type="caution">
    <text evidence="2">The sequence shown here is derived from an EMBL/GenBank/DDBJ whole genome shotgun (WGS) entry which is preliminary data.</text>
</comment>
<reference evidence="2 3" key="1">
    <citation type="journal article" date="2019" name="Commun. Biol.">
        <title>The bagworm genome reveals a unique fibroin gene that provides high tensile strength.</title>
        <authorList>
            <person name="Kono N."/>
            <person name="Nakamura H."/>
            <person name="Ohtoshi R."/>
            <person name="Tomita M."/>
            <person name="Numata K."/>
            <person name="Arakawa K."/>
        </authorList>
    </citation>
    <scope>NUCLEOTIDE SEQUENCE [LARGE SCALE GENOMIC DNA]</scope>
</reference>
<dbReference type="EMBL" id="BGZK01000773">
    <property type="protein sequence ID" value="GBP59892.1"/>
    <property type="molecule type" value="Genomic_DNA"/>
</dbReference>
<dbReference type="Proteomes" id="UP000299102">
    <property type="component" value="Unassembled WGS sequence"/>
</dbReference>
<evidence type="ECO:0000256" key="1">
    <source>
        <dbReference type="SAM" id="MobiDB-lite"/>
    </source>
</evidence>
<dbReference type="AlphaFoldDB" id="A0A4C1XAE2"/>
<evidence type="ECO:0000313" key="3">
    <source>
        <dbReference type="Proteomes" id="UP000299102"/>
    </source>
</evidence>
<accession>A0A4C1XAE2</accession>
<protein>
    <submittedName>
        <fullName evidence="2">Uncharacterized protein</fullName>
    </submittedName>
</protein>
<feature type="region of interest" description="Disordered" evidence="1">
    <location>
        <begin position="489"/>
        <end position="510"/>
    </location>
</feature>
<sequence length="538" mass="58683">MRRLHSERRLGRISYPHASHKLPRRSSPAQANLRSSFHSYRGPTCVDDVPVSDDRLVGALIDVWPARQWTCTESGCAIELRWERPSPGVPTVRPLSVHAYRRDKAIRRRDRTRQPVTTPQLVTPLESVKQYGTEVVASCLVSRRGHDPDGSGGNGPLLIHCLTSCRSPVADPHAGARGHCAGAGGEGARRYPRVGRQQPRQYVSASRVLQPPSFCLVSCDVIPVRRTTRGARHRACAQRRVGGCEEVVSEGGRRGTGRTRSRPPVVGRWWTPTGSRRHASVTRVGVDLTERARRPLIRLSTHPTAAARAVRVSGPRPSSLSSFFDVFFFFFIFNLQSGAYAGHPRASLRMRSAAGRGTGCGVRLTRAGTAQPRVSEPVSSSRPALVCRLPIDDRSIGSHQSNCSHDVRVGAPPSAACFGAVMLSRDLNKLRVVAKYGRSGARREGRTARVFGSTRAQDGLRWSPGVGRDLDGLRRRCLRCDLYRTRGRRDGPGELVSEPAAPRRDVRSGPLPGVNCPALAPLAPETPISGRAVTTAAF</sequence>
<keyword evidence="3" id="KW-1185">Reference proteome</keyword>
<organism evidence="2 3">
    <name type="scientific">Eumeta variegata</name>
    <name type="common">Bagworm moth</name>
    <name type="synonym">Eumeta japonica</name>
    <dbReference type="NCBI Taxonomy" id="151549"/>
    <lineage>
        <taxon>Eukaryota</taxon>
        <taxon>Metazoa</taxon>
        <taxon>Ecdysozoa</taxon>
        <taxon>Arthropoda</taxon>
        <taxon>Hexapoda</taxon>
        <taxon>Insecta</taxon>
        <taxon>Pterygota</taxon>
        <taxon>Neoptera</taxon>
        <taxon>Endopterygota</taxon>
        <taxon>Lepidoptera</taxon>
        <taxon>Glossata</taxon>
        <taxon>Ditrysia</taxon>
        <taxon>Tineoidea</taxon>
        <taxon>Psychidae</taxon>
        <taxon>Oiketicinae</taxon>
        <taxon>Eumeta</taxon>
    </lineage>
</organism>
<gene>
    <name evidence="2" type="ORF">EVAR_44568_1</name>
</gene>
<feature type="region of interest" description="Disordered" evidence="1">
    <location>
        <begin position="248"/>
        <end position="272"/>
    </location>
</feature>
<evidence type="ECO:0000313" key="2">
    <source>
        <dbReference type="EMBL" id="GBP59892.1"/>
    </source>
</evidence>
<proteinExistence type="predicted"/>